<name>A0AA88Y063_PINIB</name>
<dbReference type="Proteomes" id="UP001186944">
    <property type="component" value="Unassembled WGS sequence"/>
</dbReference>
<reference evidence="2" key="1">
    <citation type="submission" date="2019-08" db="EMBL/GenBank/DDBJ databases">
        <title>The improved chromosome-level genome for the pearl oyster Pinctada fucata martensii using PacBio sequencing and Hi-C.</title>
        <authorList>
            <person name="Zheng Z."/>
        </authorList>
    </citation>
    <scope>NUCLEOTIDE SEQUENCE</scope>
    <source>
        <strain evidence="2">ZZ-2019</strain>
        <tissue evidence="2">Adductor muscle</tissue>
    </source>
</reference>
<gene>
    <name evidence="2" type="ORF">FSP39_011635</name>
</gene>
<feature type="region of interest" description="Disordered" evidence="1">
    <location>
        <begin position="336"/>
        <end position="364"/>
    </location>
</feature>
<evidence type="ECO:0000256" key="1">
    <source>
        <dbReference type="SAM" id="MobiDB-lite"/>
    </source>
</evidence>
<dbReference type="AlphaFoldDB" id="A0AA88Y063"/>
<feature type="compositionally biased region" description="Basic and acidic residues" evidence="1">
    <location>
        <begin position="197"/>
        <end position="265"/>
    </location>
</feature>
<keyword evidence="3" id="KW-1185">Reference proteome</keyword>
<protein>
    <submittedName>
        <fullName evidence="2">Uncharacterized protein</fullName>
    </submittedName>
</protein>
<organism evidence="2 3">
    <name type="scientific">Pinctada imbricata</name>
    <name type="common">Atlantic pearl-oyster</name>
    <name type="synonym">Pinctada martensii</name>
    <dbReference type="NCBI Taxonomy" id="66713"/>
    <lineage>
        <taxon>Eukaryota</taxon>
        <taxon>Metazoa</taxon>
        <taxon>Spiralia</taxon>
        <taxon>Lophotrochozoa</taxon>
        <taxon>Mollusca</taxon>
        <taxon>Bivalvia</taxon>
        <taxon>Autobranchia</taxon>
        <taxon>Pteriomorphia</taxon>
        <taxon>Pterioida</taxon>
        <taxon>Pterioidea</taxon>
        <taxon>Pteriidae</taxon>
        <taxon>Pinctada</taxon>
    </lineage>
</organism>
<proteinExistence type="predicted"/>
<evidence type="ECO:0000313" key="3">
    <source>
        <dbReference type="Proteomes" id="UP001186944"/>
    </source>
</evidence>
<dbReference type="EMBL" id="VSWD01000008">
    <property type="protein sequence ID" value="KAK3095213.1"/>
    <property type="molecule type" value="Genomic_DNA"/>
</dbReference>
<comment type="caution">
    <text evidence="2">The sequence shown here is derived from an EMBL/GenBank/DDBJ whole genome shotgun (WGS) entry which is preliminary data.</text>
</comment>
<accession>A0AA88Y063</accession>
<feature type="region of interest" description="Disordered" evidence="1">
    <location>
        <begin position="197"/>
        <end position="278"/>
    </location>
</feature>
<sequence>MDVIDLTQCSDSEVLEISSDDDDEQDQFKKDLELAKRLSLSEYQKVTPKQFNLTSLKEKIRSGFKRIKFNWKLHDVESENDGSISVSEASESEYEGRIGTPKKYRKLEDGRRQTQDNYFSDDLPDLEIVSEPVGVNNTSELISINNESLSEQEETTQQQEEEGLNAGGDVISVQVIEEWKEEQDEDFNEDLVGVEKETIKSPVSREVEEEQIKSPVSREVEEEQIKSPVSRKVEEEQIKSPMCKDVKESQKQKQIELPPSKDVKETQQSPQLSSPEVLLSEKAKSNLASILKKVKSNEGSIFKSLKLSSVSESQLAEVTDVSCEESVQDVEAAHQPIEAVPSTSSSEDWRIQPPKLPINQNKKPRRCKIHKASLQEEQSLKRSGDIRGYMSPVKKSVSLEKQRICEFLKPLRINFEENSMENLRFDMESLQINTVQACFDEEDPDCLRRGLQFVEDFLYTHKPQASIVKHVLEHGLLKSRDLSIMLKSYNILVRINQKYLGLIKMDWDMLKDVMQELNIGRGLFLQEPILLTLGSHFLQLFNLVLETDLYQRDLTQTIRQSLAYKLLSYDCAYLNLKELINWTVCAITCGEYMELLDERYIQRQQDNSSSVRRADIPKILPLLNKLIALSIKVSSSCSESAQIIAKELLTSYKYLPSLQHKRLLIESMKSDVLRYRFVILVLERNSEDYVPSCEFPIDLKVILESLFTVLPPRFCLTPPTTPQSDDEEGPARLLQGQYPTAEIEEFVMLLYYVLQSHLHCTRSEYCYDWFKLHYRHRVFLPCQIIPAIFFDPGF</sequence>
<feature type="region of interest" description="Disordered" evidence="1">
    <location>
        <begin position="146"/>
        <end position="167"/>
    </location>
</feature>
<evidence type="ECO:0000313" key="2">
    <source>
        <dbReference type="EMBL" id="KAK3095213.1"/>
    </source>
</evidence>
<feature type="compositionally biased region" description="Acidic residues" evidence="1">
    <location>
        <begin position="150"/>
        <end position="163"/>
    </location>
</feature>